<dbReference type="AlphaFoldDB" id="A0A1T5ALE1"/>
<sequence>MNFTIRRLGPADAATMRALNRLYADAFGDSETYAPDRPDDNWLAHQLGNNAVIILVAEREGAVVGGLTAYELPKLEQARSEIYLYDLAVSEPDRRRGIATALIGELQHIAAQTGAWVIFVQADYGDDPAVALYTKLGAREDVMHFDIAPRAREEWKKPGTSR</sequence>
<evidence type="ECO:0000256" key="2">
    <source>
        <dbReference type="ARBA" id="ARBA00023315"/>
    </source>
</evidence>
<keyword evidence="2" id="KW-0012">Acyltransferase</keyword>
<dbReference type="EMBL" id="FUYP01000004">
    <property type="protein sequence ID" value="SKB35804.1"/>
    <property type="molecule type" value="Genomic_DNA"/>
</dbReference>
<feature type="domain" description="N-acetyltransferase" evidence="3">
    <location>
        <begin position="3"/>
        <end position="159"/>
    </location>
</feature>
<evidence type="ECO:0000313" key="5">
    <source>
        <dbReference type="Proteomes" id="UP000190044"/>
    </source>
</evidence>
<accession>A0A1T5ALE1</accession>
<organism evidence="4 5">
    <name type="scientific">Sphingopyxis flava</name>
    <dbReference type="NCBI Taxonomy" id="1507287"/>
    <lineage>
        <taxon>Bacteria</taxon>
        <taxon>Pseudomonadati</taxon>
        <taxon>Pseudomonadota</taxon>
        <taxon>Alphaproteobacteria</taxon>
        <taxon>Sphingomonadales</taxon>
        <taxon>Sphingomonadaceae</taxon>
        <taxon>Sphingopyxis</taxon>
    </lineage>
</organism>
<evidence type="ECO:0000256" key="1">
    <source>
        <dbReference type="ARBA" id="ARBA00022679"/>
    </source>
</evidence>
<dbReference type="InterPro" id="IPR000182">
    <property type="entry name" value="GNAT_dom"/>
</dbReference>
<dbReference type="Pfam" id="PF00583">
    <property type="entry name" value="Acetyltransf_1"/>
    <property type="match status" value="1"/>
</dbReference>
<reference evidence="5" key="1">
    <citation type="submission" date="2017-02" db="EMBL/GenBank/DDBJ databases">
        <authorList>
            <person name="Varghese N."/>
            <person name="Submissions S."/>
        </authorList>
    </citation>
    <scope>NUCLEOTIDE SEQUENCE [LARGE SCALE GENOMIC DNA]</scope>
    <source>
        <strain evidence="5">R11H</strain>
    </source>
</reference>
<name>A0A1T5ALE1_9SPHN</name>
<proteinExistence type="predicted"/>
<dbReference type="NCBIfam" id="NF033083">
    <property type="entry name" value="AAC_3_I"/>
    <property type="match status" value="1"/>
</dbReference>
<gene>
    <name evidence="4" type="ORF">SAMN06295937_100415</name>
</gene>
<keyword evidence="5" id="KW-1185">Reference proteome</keyword>
<dbReference type="RefSeq" id="WP_079637439.1">
    <property type="nucleotide sequence ID" value="NZ_FUYP01000004.1"/>
</dbReference>
<dbReference type="InterPro" id="IPR050832">
    <property type="entry name" value="Bact_Acetyltransf"/>
</dbReference>
<keyword evidence="1 4" id="KW-0808">Transferase</keyword>
<protein>
    <submittedName>
        <fullName evidence="4">Aminoglycoside 3-N-acetyltransferase I</fullName>
    </submittedName>
</protein>
<dbReference type="InterPro" id="IPR016181">
    <property type="entry name" value="Acyl_CoA_acyltransferase"/>
</dbReference>
<evidence type="ECO:0000259" key="3">
    <source>
        <dbReference type="PROSITE" id="PS51186"/>
    </source>
</evidence>
<dbReference type="Proteomes" id="UP000190044">
    <property type="component" value="Unassembled WGS sequence"/>
</dbReference>
<dbReference type="CDD" id="cd04301">
    <property type="entry name" value="NAT_SF"/>
    <property type="match status" value="1"/>
</dbReference>
<dbReference type="OrthoDB" id="9796129at2"/>
<dbReference type="PANTHER" id="PTHR43877">
    <property type="entry name" value="AMINOALKYLPHOSPHONATE N-ACETYLTRANSFERASE-RELATED-RELATED"/>
    <property type="match status" value="1"/>
</dbReference>
<dbReference type="PROSITE" id="PS51186">
    <property type="entry name" value="GNAT"/>
    <property type="match status" value="1"/>
</dbReference>
<dbReference type="Gene3D" id="3.40.630.30">
    <property type="match status" value="1"/>
</dbReference>
<evidence type="ECO:0000313" key="4">
    <source>
        <dbReference type="EMBL" id="SKB35804.1"/>
    </source>
</evidence>
<dbReference type="GO" id="GO:0016747">
    <property type="term" value="F:acyltransferase activity, transferring groups other than amino-acyl groups"/>
    <property type="evidence" value="ECO:0007669"/>
    <property type="project" value="InterPro"/>
</dbReference>
<dbReference type="SUPFAM" id="SSF55729">
    <property type="entry name" value="Acyl-CoA N-acyltransferases (Nat)"/>
    <property type="match status" value="1"/>
</dbReference>